<dbReference type="GO" id="GO:0020037">
    <property type="term" value="F:heme binding"/>
    <property type="evidence" value="ECO:0007669"/>
    <property type="project" value="InterPro"/>
</dbReference>
<evidence type="ECO:0000313" key="17">
    <source>
        <dbReference type="Proteomes" id="UP000494165"/>
    </source>
</evidence>
<dbReference type="AlphaFoldDB" id="A0A8S1BZ21"/>
<dbReference type="Pfam" id="PF00067">
    <property type="entry name" value="p450"/>
    <property type="match status" value="1"/>
</dbReference>
<proteinExistence type="inferred from homology"/>
<dbReference type="GO" id="GO:0005506">
    <property type="term" value="F:iron ion binding"/>
    <property type="evidence" value="ECO:0007669"/>
    <property type="project" value="InterPro"/>
</dbReference>
<accession>A0A8S1BZ21</accession>
<feature type="binding site" description="axial binding residue" evidence="13">
    <location>
        <position position="458"/>
    </location>
    <ligand>
        <name>heme</name>
        <dbReference type="ChEBI" id="CHEBI:30413"/>
    </ligand>
    <ligandPart>
        <name>Fe</name>
        <dbReference type="ChEBI" id="CHEBI:18248"/>
    </ligandPart>
</feature>
<evidence type="ECO:0000256" key="14">
    <source>
        <dbReference type="RuleBase" id="RU000461"/>
    </source>
</evidence>
<comment type="cofactor">
    <cofactor evidence="1 13">
        <name>heme</name>
        <dbReference type="ChEBI" id="CHEBI:30413"/>
    </cofactor>
</comment>
<dbReference type="InterPro" id="IPR050196">
    <property type="entry name" value="Cytochrome_P450_Monoox"/>
</dbReference>
<evidence type="ECO:0000256" key="8">
    <source>
        <dbReference type="ARBA" id="ARBA00022848"/>
    </source>
</evidence>
<organism evidence="16 17">
    <name type="scientific">Cloeon dipterum</name>
    <dbReference type="NCBI Taxonomy" id="197152"/>
    <lineage>
        <taxon>Eukaryota</taxon>
        <taxon>Metazoa</taxon>
        <taxon>Ecdysozoa</taxon>
        <taxon>Arthropoda</taxon>
        <taxon>Hexapoda</taxon>
        <taxon>Insecta</taxon>
        <taxon>Pterygota</taxon>
        <taxon>Palaeoptera</taxon>
        <taxon>Ephemeroptera</taxon>
        <taxon>Pisciforma</taxon>
        <taxon>Baetidae</taxon>
        <taxon>Cloeon</taxon>
    </lineage>
</organism>
<evidence type="ECO:0000256" key="7">
    <source>
        <dbReference type="ARBA" id="ARBA00022824"/>
    </source>
</evidence>
<dbReference type="InterPro" id="IPR001128">
    <property type="entry name" value="Cyt_P450"/>
</dbReference>
<gene>
    <name evidence="16" type="ORF">CLODIP_2_CD01679</name>
</gene>
<comment type="similarity">
    <text evidence="4 14">Belongs to the cytochrome P450 family.</text>
</comment>
<dbReference type="Proteomes" id="UP000494165">
    <property type="component" value="Unassembled WGS sequence"/>
</dbReference>
<dbReference type="Gene3D" id="1.10.630.10">
    <property type="entry name" value="Cytochrome P450"/>
    <property type="match status" value="1"/>
</dbReference>
<dbReference type="PRINTS" id="PR00385">
    <property type="entry name" value="P450"/>
</dbReference>
<dbReference type="CDD" id="cd20628">
    <property type="entry name" value="CYP4"/>
    <property type="match status" value="1"/>
</dbReference>
<evidence type="ECO:0000256" key="15">
    <source>
        <dbReference type="SAM" id="Phobius"/>
    </source>
</evidence>
<evidence type="ECO:0000256" key="10">
    <source>
        <dbReference type="ARBA" id="ARBA00023004"/>
    </source>
</evidence>
<keyword evidence="8" id="KW-0492">Microsome</keyword>
<dbReference type="EMBL" id="CADEPI010000007">
    <property type="protein sequence ID" value="CAB3362143.1"/>
    <property type="molecule type" value="Genomic_DNA"/>
</dbReference>
<evidence type="ECO:0000256" key="4">
    <source>
        <dbReference type="ARBA" id="ARBA00010617"/>
    </source>
</evidence>
<evidence type="ECO:0000256" key="13">
    <source>
        <dbReference type="PIRSR" id="PIRSR602401-1"/>
    </source>
</evidence>
<keyword evidence="5 13" id="KW-0349">Heme</keyword>
<dbReference type="GO" id="GO:0004497">
    <property type="term" value="F:monooxygenase activity"/>
    <property type="evidence" value="ECO:0007669"/>
    <property type="project" value="UniProtKB-KW"/>
</dbReference>
<sequence length="522" mass="59867">MELASIVFILRALALLLLPLAFLLLKFRKDPKIFEHLTKFKGPAAYPIIGSAHNLIGLSSIEIFNRICYTDIKNFGRLFRVWVLNSPQVVIGSAKYAEKILQGMVHHAKSQNYKILDSWMGKGLLTANDGMWKIHRKILTPAFHFNILHEFLPILNKCSKVLVEKLEEPAQRGQTIDIFEYVTLCALDIICESSMGASINAQQQNDSAYVKAIRELNDLLVKRYFTPHLRVDWIYNLSWHKWKTERTIKIANDFTDKIIEDRRRYLKEVKGEKSEHIDEFTQKRRPLAFIDLLLAAQDEGEQYMSNKDIRDQVSTFMFEGHDTVTTATCWALFILGTYPEIQAKVVEELNRVFGNSGRSPSMNDLNELKYLERCLKETLRLFPSVPFFERHLREDQPFEGGVTAPGGVTASFNVFVIHRDPEHFPNPGKFDPDRFLPENSIGRHPYAYLPFSAGPRNCIGQKFAMMEEKIVVSTVLRHFVVEAAHTIEEAQMKVGLVLKPENGLKIKLRRRSGADEDLAISS</sequence>
<keyword evidence="12 15" id="KW-0472">Membrane</keyword>
<evidence type="ECO:0000256" key="2">
    <source>
        <dbReference type="ARBA" id="ARBA00004174"/>
    </source>
</evidence>
<evidence type="ECO:0000256" key="11">
    <source>
        <dbReference type="ARBA" id="ARBA00023033"/>
    </source>
</evidence>
<keyword evidence="17" id="KW-1185">Reference proteome</keyword>
<evidence type="ECO:0000256" key="6">
    <source>
        <dbReference type="ARBA" id="ARBA00022723"/>
    </source>
</evidence>
<keyword evidence="7" id="KW-0256">Endoplasmic reticulum</keyword>
<keyword evidence="15" id="KW-0812">Transmembrane</keyword>
<dbReference type="PANTHER" id="PTHR24291:SF189">
    <property type="entry name" value="CYTOCHROME P450 4C3-RELATED"/>
    <property type="match status" value="1"/>
</dbReference>
<evidence type="ECO:0008006" key="18">
    <source>
        <dbReference type="Google" id="ProtNLM"/>
    </source>
</evidence>
<evidence type="ECO:0000256" key="1">
    <source>
        <dbReference type="ARBA" id="ARBA00001971"/>
    </source>
</evidence>
<keyword evidence="10 13" id="KW-0408">Iron</keyword>
<keyword evidence="9 14" id="KW-0560">Oxidoreductase</keyword>
<comment type="subcellular location">
    <subcellularLocation>
        <location evidence="3">Endoplasmic reticulum membrane</location>
        <topology evidence="3">Peripheral membrane protein</topology>
    </subcellularLocation>
    <subcellularLocation>
        <location evidence="2">Microsome membrane</location>
        <topology evidence="2">Peripheral membrane protein</topology>
    </subcellularLocation>
</comment>
<dbReference type="SUPFAM" id="SSF48264">
    <property type="entry name" value="Cytochrome P450"/>
    <property type="match status" value="1"/>
</dbReference>
<dbReference type="GO" id="GO:0005789">
    <property type="term" value="C:endoplasmic reticulum membrane"/>
    <property type="evidence" value="ECO:0007669"/>
    <property type="project" value="UniProtKB-SubCell"/>
</dbReference>
<dbReference type="InterPro" id="IPR002401">
    <property type="entry name" value="Cyt_P450_E_grp-I"/>
</dbReference>
<evidence type="ECO:0000256" key="3">
    <source>
        <dbReference type="ARBA" id="ARBA00004406"/>
    </source>
</evidence>
<evidence type="ECO:0000256" key="5">
    <source>
        <dbReference type="ARBA" id="ARBA00022617"/>
    </source>
</evidence>
<evidence type="ECO:0000256" key="9">
    <source>
        <dbReference type="ARBA" id="ARBA00023002"/>
    </source>
</evidence>
<keyword evidence="15" id="KW-1133">Transmembrane helix</keyword>
<dbReference type="OrthoDB" id="1470350at2759"/>
<dbReference type="InterPro" id="IPR036396">
    <property type="entry name" value="Cyt_P450_sf"/>
</dbReference>
<dbReference type="PRINTS" id="PR00463">
    <property type="entry name" value="EP450I"/>
</dbReference>
<keyword evidence="6 13" id="KW-0479">Metal-binding</keyword>
<name>A0A8S1BZ21_9INSE</name>
<dbReference type="PROSITE" id="PS00086">
    <property type="entry name" value="CYTOCHROME_P450"/>
    <property type="match status" value="1"/>
</dbReference>
<evidence type="ECO:0000313" key="16">
    <source>
        <dbReference type="EMBL" id="CAB3362143.1"/>
    </source>
</evidence>
<dbReference type="GO" id="GO:0016705">
    <property type="term" value="F:oxidoreductase activity, acting on paired donors, with incorporation or reduction of molecular oxygen"/>
    <property type="evidence" value="ECO:0007669"/>
    <property type="project" value="InterPro"/>
</dbReference>
<comment type="caution">
    <text evidence="16">The sequence shown here is derived from an EMBL/GenBank/DDBJ whole genome shotgun (WGS) entry which is preliminary data.</text>
</comment>
<feature type="transmembrane region" description="Helical" evidence="15">
    <location>
        <begin position="6"/>
        <end position="25"/>
    </location>
</feature>
<keyword evidence="11 14" id="KW-0503">Monooxygenase</keyword>
<dbReference type="InterPro" id="IPR017972">
    <property type="entry name" value="Cyt_P450_CS"/>
</dbReference>
<dbReference type="PANTHER" id="PTHR24291">
    <property type="entry name" value="CYTOCHROME P450 FAMILY 4"/>
    <property type="match status" value="1"/>
</dbReference>
<protein>
    <recommendedName>
        <fullName evidence="18">Cytochrome P450</fullName>
    </recommendedName>
</protein>
<evidence type="ECO:0000256" key="12">
    <source>
        <dbReference type="ARBA" id="ARBA00023136"/>
    </source>
</evidence>
<reference evidence="16 17" key="1">
    <citation type="submission" date="2020-04" db="EMBL/GenBank/DDBJ databases">
        <authorList>
            <person name="Alioto T."/>
            <person name="Alioto T."/>
            <person name="Gomez Garrido J."/>
        </authorList>
    </citation>
    <scope>NUCLEOTIDE SEQUENCE [LARGE SCALE GENOMIC DNA]</scope>
</reference>